<dbReference type="PIRSF" id="PIRSF006091">
    <property type="entry name" value="E_trnsport_RnfG"/>
    <property type="match status" value="1"/>
</dbReference>
<proteinExistence type="inferred from homology"/>
<evidence type="ECO:0000256" key="4">
    <source>
        <dbReference type="ARBA" id="ARBA00022643"/>
    </source>
</evidence>
<evidence type="ECO:0000259" key="8">
    <source>
        <dbReference type="SMART" id="SM00900"/>
    </source>
</evidence>
<dbReference type="HAMAP" id="MF_00479">
    <property type="entry name" value="RsxG_RnfG"/>
    <property type="match status" value="1"/>
</dbReference>
<dbReference type="SMART" id="SM00900">
    <property type="entry name" value="FMN_bind"/>
    <property type="match status" value="1"/>
</dbReference>
<keyword evidence="6 7" id="KW-1133">Transmembrane helix</keyword>
<keyword evidence="2 6" id="KW-0597">Phosphoprotein</keyword>
<dbReference type="OrthoDB" id="9784165at2"/>
<keyword evidence="5 6" id="KW-0249">Electron transport</keyword>
<evidence type="ECO:0000256" key="1">
    <source>
        <dbReference type="ARBA" id="ARBA00022448"/>
    </source>
</evidence>
<dbReference type="Pfam" id="PF04205">
    <property type="entry name" value="FMN_bind"/>
    <property type="match status" value="1"/>
</dbReference>
<sequence>MANDNLKAIWRAGSMLAFFALVGVVLLVVVQWLTKDQIAENARLMKLQRLHEIVSAADYNNDLLASAQTLPLSIEGLADTAKKYTASKSGTAIADIYEVTSLQGYSGPISLVIGINADNSLRGVRVISHKETPGLGDKIETSKDDWILQFAGKSLQNPELNRWKVRKDGGDFDQFTGATITPRAVVNAVREVLSINE</sequence>
<dbReference type="RefSeq" id="WP_109839676.1">
    <property type="nucleotide sequence ID" value="NZ_QGKM01000090.1"/>
</dbReference>
<keyword evidence="6" id="KW-0997">Cell inner membrane</keyword>
<dbReference type="EMBL" id="QGKM01000090">
    <property type="protein sequence ID" value="PWQ92427.1"/>
    <property type="molecule type" value="Genomic_DNA"/>
</dbReference>
<evidence type="ECO:0000256" key="6">
    <source>
        <dbReference type="HAMAP-Rule" id="MF_00479"/>
    </source>
</evidence>
<dbReference type="GO" id="GO:0009055">
    <property type="term" value="F:electron transfer activity"/>
    <property type="evidence" value="ECO:0007669"/>
    <property type="project" value="InterPro"/>
</dbReference>
<organism evidence="9 10">
    <name type="scientific">Leucothrix pacifica</name>
    <dbReference type="NCBI Taxonomy" id="1247513"/>
    <lineage>
        <taxon>Bacteria</taxon>
        <taxon>Pseudomonadati</taxon>
        <taxon>Pseudomonadota</taxon>
        <taxon>Gammaproteobacteria</taxon>
        <taxon>Thiotrichales</taxon>
        <taxon>Thiotrichaceae</taxon>
        <taxon>Leucothrix</taxon>
    </lineage>
</organism>
<keyword evidence="3 6" id="KW-0285">Flavoprotein</keyword>
<reference evidence="9 10" key="1">
    <citation type="submission" date="2018-05" db="EMBL/GenBank/DDBJ databases">
        <title>Leucothrix arctica sp. nov., isolated from Arctic seawater.</title>
        <authorList>
            <person name="Choi A."/>
            <person name="Baek K."/>
        </authorList>
    </citation>
    <scope>NUCLEOTIDE SEQUENCE [LARGE SCALE GENOMIC DNA]</scope>
    <source>
        <strain evidence="9 10">JCM 18388</strain>
    </source>
</reference>
<keyword evidence="10" id="KW-1185">Reference proteome</keyword>
<comment type="cofactor">
    <cofactor evidence="6">
        <name>FMN</name>
        <dbReference type="ChEBI" id="CHEBI:58210"/>
    </cofactor>
</comment>
<keyword evidence="6" id="KW-1278">Translocase</keyword>
<dbReference type="NCBIfam" id="TIGR01947">
    <property type="entry name" value="rnfG"/>
    <property type="match status" value="1"/>
</dbReference>
<feature type="transmembrane region" description="Helical" evidence="7">
    <location>
        <begin position="12"/>
        <end position="33"/>
    </location>
</feature>
<evidence type="ECO:0000256" key="5">
    <source>
        <dbReference type="ARBA" id="ARBA00022982"/>
    </source>
</evidence>
<comment type="subcellular location">
    <subcellularLocation>
        <location evidence="6">Cell inner membrane</location>
        <topology evidence="6">Single-pass membrane protein</topology>
    </subcellularLocation>
</comment>
<comment type="function">
    <text evidence="6">Part of a membrane-bound complex that couples electron transfer with translocation of ions across the membrane.</text>
</comment>
<dbReference type="PANTHER" id="PTHR36118">
    <property type="entry name" value="ION-TRANSLOCATING OXIDOREDUCTASE COMPLEX SUBUNIT G"/>
    <property type="match status" value="1"/>
</dbReference>
<dbReference type="Proteomes" id="UP000245539">
    <property type="component" value="Unassembled WGS sequence"/>
</dbReference>
<comment type="similarity">
    <text evidence="6">Belongs to the RnfG family.</text>
</comment>
<evidence type="ECO:0000256" key="7">
    <source>
        <dbReference type="SAM" id="Phobius"/>
    </source>
</evidence>
<feature type="domain" description="FMN-binding" evidence="8">
    <location>
        <begin position="104"/>
        <end position="196"/>
    </location>
</feature>
<protein>
    <recommendedName>
        <fullName evidence="6">Ion-translocating oxidoreductase complex subunit G</fullName>
        <ecNumber evidence="6">7.-.-.-</ecNumber>
    </recommendedName>
    <alternativeName>
        <fullName evidence="6">Rnf electron transport complex subunit G</fullName>
    </alternativeName>
</protein>
<name>A0A317C236_9GAMM</name>
<dbReference type="InterPro" id="IPR007329">
    <property type="entry name" value="FMN-bd"/>
</dbReference>
<comment type="subunit">
    <text evidence="6">The complex is composed of six subunits: RnfA, RnfB, RnfC, RnfD, RnfE and RnfG.</text>
</comment>
<dbReference type="AlphaFoldDB" id="A0A317C236"/>
<gene>
    <name evidence="6" type="primary">rnfG</name>
    <name evidence="9" type="ORF">DKW60_21260</name>
</gene>
<feature type="modified residue" description="FMN phosphoryl threonine" evidence="6">
    <location>
        <position position="179"/>
    </location>
</feature>
<keyword evidence="4 6" id="KW-0288">FMN</keyword>
<dbReference type="PANTHER" id="PTHR36118:SF1">
    <property type="entry name" value="ION-TRANSLOCATING OXIDOREDUCTASE COMPLEX SUBUNIT G"/>
    <property type="match status" value="1"/>
</dbReference>
<evidence type="ECO:0000256" key="2">
    <source>
        <dbReference type="ARBA" id="ARBA00022553"/>
    </source>
</evidence>
<dbReference type="NCBIfam" id="NF002519">
    <property type="entry name" value="PRK01908.1"/>
    <property type="match status" value="1"/>
</dbReference>
<accession>A0A317C236</accession>
<evidence type="ECO:0000256" key="3">
    <source>
        <dbReference type="ARBA" id="ARBA00022630"/>
    </source>
</evidence>
<keyword evidence="6" id="KW-1003">Cell membrane</keyword>
<dbReference type="EC" id="7.-.-.-" evidence="6"/>
<keyword evidence="6 7" id="KW-0472">Membrane</keyword>
<dbReference type="GO" id="GO:0010181">
    <property type="term" value="F:FMN binding"/>
    <property type="evidence" value="ECO:0007669"/>
    <property type="project" value="InterPro"/>
</dbReference>
<dbReference type="GO" id="GO:0022900">
    <property type="term" value="P:electron transport chain"/>
    <property type="evidence" value="ECO:0007669"/>
    <property type="project" value="UniProtKB-UniRule"/>
</dbReference>
<dbReference type="InterPro" id="IPR010209">
    <property type="entry name" value="Ion_transpt_RnfG/RsxG"/>
</dbReference>
<keyword evidence="1 6" id="KW-0813">Transport</keyword>
<evidence type="ECO:0000313" key="9">
    <source>
        <dbReference type="EMBL" id="PWQ92427.1"/>
    </source>
</evidence>
<keyword evidence="6 7" id="KW-0812">Transmembrane</keyword>
<comment type="caution">
    <text evidence="9">The sequence shown here is derived from an EMBL/GenBank/DDBJ whole genome shotgun (WGS) entry which is preliminary data.</text>
</comment>
<dbReference type="GO" id="GO:0005886">
    <property type="term" value="C:plasma membrane"/>
    <property type="evidence" value="ECO:0007669"/>
    <property type="project" value="UniProtKB-SubCell"/>
</dbReference>
<evidence type="ECO:0000313" key="10">
    <source>
        <dbReference type="Proteomes" id="UP000245539"/>
    </source>
</evidence>